<dbReference type="InterPro" id="IPR001296">
    <property type="entry name" value="Glyco_trans_1"/>
</dbReference>
<dbReference type="Gene3D" id="3.40.50.2000">
    <property type="entry name" value="Glycogen Phosphorylase B"/>
    <property type="match status" value="2"/>
</dbReference>
<dbReference type="GO" id="GO:0102704">
    <property type="term" value="F:GDP-Man:Man(2)GlcNAc(2)-PP-Dol alpha-1,6-mannosyltransferase activity"/>
    <property type="evidence" value="ECO:0007669"/>
    <property type="project" value="UniProtKB-UniRule"/>
</dbReference>
<evidence type="ECO:0000256" key="11">
    <source>
        <dbReference type="ARBA" id="ARBA00045104"/>
    </source>
</evidence>
<evidence type="ECO:0000256" key="3">
    <source>
        <dbReference type="ARBA" id="ARBA00004922"/>
    </source>
</evidence>
<dbReference type="PANTHER" id="PTHR45918:SF1">
    <property type="entry name" value="ALPHA-1,3_1,6-MANNOSYLTRANSFERASE ALG2"/>
    <property type="match status" value="1"/>
</dbReference>
<dbReference type="SUPFAM" id="SSF53756">
    <property type="entry name" value="UDP-Glycosyltransferase/glycogen phosphorylase"/>
    <property type="match status" value="1"/>
</dbReference>
<comment type="pathway">
    <text evidence="3 12">Protein modification; protein glycosylation.</text>
</comment>
<comment type="function">
    <text evidence="1 12">Mannosylates Man(2)GlcNAc(2)-dolichol diphosphate and Man(1)GlcNAc(2)-dolichol diphosphate to form Man(3)GlcNAc(2)-dolichol diphosphate.</text>
</comment>
<gene>
    <name evidence="15" type="ORF">I316_00539</name>
</gene>
<organism evidence="15 16">
    <name type="scientific">Kwoniella heveanensis BCC8398</name>
    <dbReference type="NCBI Taxonomy" id="1296120"/>
    <lineage>
        <taxon>Eukaryota</taxon>
        <taxon>Fungi</taxon>
        <taxon>Dikarya</taxon>
        <taxon>Basidiomycota</taxon>
        <taxon>Agaricomycotina</taxon>
        <taxon>Tremellomycetes</taxon>
        <taxon>Tremellales</taxon>
        <taxon>Cryptococcaceae</taxon>
        <taxon>Kwoniella</taxon>
    </lineage>
</organism>
<dbReference type="STRING" id="1296120.A0A1B9H2D1"/>
<dbReference type="EC" id="2.4.1.132" evidence="12"/>
<evidence type="ECO:0000256" key="2">
    <source>
        <dbReference type="ARBA" id="ARBA00004586"/>
    </source>
</evidence>
<evidence type="ECO:0000256" key="10">
    <source>
        <dbReference type="ARBA" id="ARBA00045103"/>
    </source>
</evidence>
<evidence type="ECO:0000256" key="5">
    <source>
        <dbReference type="ARBA" id="ARBA00022679"/>
    </source>
</evidence>
<name>A0A1B9H2D1_9TREE</name>
<dbReference type="Pfam" id="PF00534">
    <property type="entry name" value="Glycos_transf_1"/>
    <property type="match status" value="1"/>
</dbReference>
<feature type="domain" description="Glycosyl transferase family 1" evidence="13">
    <location>
        <begin position="369"/>
        <end position="479"/>
    </location>
</feature>
<dbReference type="InterPro" id="IPR028098">
    <property type="entry name" value="Glyco_trans_4-like_N"/>
</dbReference>
<protein>
    <recommendedName>
        <fullName evidence="12">Alpha-1,3/1,6-mannosyltransferase ALG2</fullName>
        <ecNumber evidence="12">2.4.1.132</ecNumber>
        <ecNumber evidence="12">2.4.1.257</ecNumber>
    </recommendedName>
    <alternativeName>
        <fullName evidence="12">GDP-Man:Man(1)GlcNAc(2)-PP-Dol alpha-1,3-mannosyltransferase</fullName>
    </alternativeName>
</protein>
<comment type="catalytic activity">
    <reaction evidence="10 12">
        <text>a beta-D-Man-(1-&gt;4)-beta-D-GlcNAc-(1-&gt;4)-alpha-D-GlcNAc-diphospho-di-trans,poly-cis-dolichol + GDP-alpha-D-mannose = an alpha-D-Man-(1-&gt;3)-beta-D-Man-(1-&gt;4)-beta-D-GlcNAc-(1-&gt;4)-alpha-D-GlcNAc-diphospho-di-trans,poly-cis-dolichol + GDP + H(+)</text>
        <dbReference type="Rhea" id="RHEA:29515"/>
        <dbReference type="Rhea" id="RHEA-COMP:19511"/>
        <dbReference type="Rhea" id="RHEA-COMP:19513"/>
        <dbReference type="ChEBI" id="CHEBI:15378"/>
        <dbReference type="ChEBI" id="CHEBI:57527"/>
        <dbReference type="ChEBI" id="CHEBI:58189"/>
        <dbReference type="ChEBI" id="CHEBI:58472"/>
        <dbReference type="ChEBI" id="CHEBI:132510"/>
        <dbReference type="EC" id="2.4.1.132"/>
    </reaction>
    <physiologicalReaction direction="left-to-right" evidence="10 12">
        <dbReference type="Rhea" id="RHEA:29516"/>
    </physiologicalReaction>
</comment>
<comment type="subcellular location">
    <subcellularLocation>
        <location evidence="2 12">Endoplasmic reticulum membrane</location>
    </subcellularLocation>
</comment>
<keyword evidence="4 12" id="KW-0328">Glycosyltransferase</keyword>
<evidence type="ECO:0000256" key="1">
    <source>
        <dbReference type="ARBA" id="ARBA00003142"/>
    </source>
</evidence>
<sequence length="539" mass="59165">MPIVKIKPKEKLRIGFIHPDLGIGGAERLVVDAAVSLQRLGHEVVMFTSRHDPNRCFEETRDGTLQVHVLGSSLPRSLHPKFPMTIIFSILRSLLLTFLLCTSLVMPDPPTFMNPLSPLKGFDVFIVDQQSVCVPFLRLLTGSRVLFYCHFPDKLLSGGWEISVDHKGEGKNQRVERQKGDRGVGLLKRVYRWPIDKLEEYTTGQSDIVVSNSQFTSRVYARAFPSLAKRPPRVIYPCIDVEAYQRPSSASSRKGKGKANEDQDVTLVDSDRATILSFNRFEAKKNTALAIRSFIKLRDDHLVSETEFGNLRLVLGGGYDEDELDNVQTLASLQSLCESFGLRYHVLNSPPPGSGSTVASSASPPSDVQVLFILNFSNAQRAHLLSSPHTKCLLYTPANEHFGIVPVEAMACGLPVLAADSGGPTETIVDLTSTLNDGDSAGTGMLRPPIPEEWSKALARLINLSPEEREKISTAARRRVEDKFSIATLGKELDTACKDAMKMGDLHQKIADILIWGGAGLMAFAAVGLAVIVYVQAGD</sequence>
<evidence type="ECO:0000259" key="13">
    <source>
        <dbReference type="Pfam" id="PF00534"/>
    </source>
</evidence>
<dbReference type="EMBL" id="KV700122">
    <property type="protein sequence ID" value="OCF37418.1"/>
    <property type="molecule type" value="Genomic_DNA"/>
</dbReference>
<dbReference type="EC" id="2.4.1.257" evidence="12"/>
<keyword evidence="16" id="KW-1185">Reference proteome</keyword>
<evidence type="ECO:0000256" key="6">
    <source>
        <dbReference type="ARBA" id="ARBA00022692"/>
    </source>
</evidence>
<proteinExistence type="inferred from homology"/>
<dbReference type="GO" id="GO:0004378">
    <property type="term" value="F:GDP-Man:Man(1)GlcNAc(2)-PP-Dol alpha-1,3-mannosyltransferase activity"/>
    <property type="evidence" value="ECO:0007669"/>
    <property type="project" value="UniProtKB-UniRule"/>
</dbReference>
<comment type="similarity">
    <text evidence="12">Belongs to the glycosyltransferase group 1 family.</text>
</comment>
<keyword evidence="6 12" id="KW-0812">Transmembrane</keyword>
<evidence type="ECO:0000313" key="15">
    <source>
        <dbReference type="EMBL" id="OCF37418.1"/>
    </source>
</evidence>
<dbReference type="UniPathway" id="UPA00378"/>
<dbReference type="OrthoDB" id="448893at2759"/>
<dbReference type="Proteomes" id="UP000092666">
    <property type="component" value="Unassembled WGS sequence"/>
</dbReference>
<evidence type="ECO:0000256" key="7">
    <source>
        <dbReference type="ARBA" id="ARBA00022824"/>
    </source>
</evidence>
<keyword evidence="5 12" id="KW-0808">Transferase</keyword>
<reference evidence="15 16" key="1">
    <citation type="submission" date="2013-07" db="EMBL/GenBank/DDBJ databases">
        <title>The Genome Sequence of Cryptococcus heveanensis BCC8398.</title>
        <authorList>
            <consortium name="The Broad Institute Genome Sequencing Platform"/>
            <person name="Cuomo C."/>
            <person name="Litvintseva A."/>
            <person name="Chen Y."/>
            <person name="Heitman J."/>
            <person name="Sun S."/>
            <person name="Springer D."/>
            <person name="Dromer F."/>
            <person name="Young S.K."/>
            <person name="Zeng Q."/>
            <person name="Gargeya S."/>
            <person name="Fitzgerald M."/>
            <person name="Abouelleil A."/>
            <person name="Alvarado L."/>
            <person name="Berlin A.M."/>
            <person name="Chapman S.B."/>
            <person name="Dewar J."/>
            <person name="Goldberg J."/>
            <person name="Griggs A."/>
            <person name="Gujja S."/>
            <person name="Hansen M."/>
            <person name="Howarth C."/>
            <person name="Imamovic A."/>
            <person name="Larimer J."/>
            <person name="McCowan C."/>
            <person name="Murphy C."/>
            <person name="Pearson M."/>
            <person name="Priest M."/>
            <person name="Roberts A."/>
            <person name="Saif S."/>
            <person name="Shea T."/>
            <person name="Sykes S."/>
            <person name="Wortman J."/>
            <person name="Nusbaum C."/>
            <person name="Birren B."/>
        </authorList>
    </citation>
    <scope>NUCLEOTIDE SEQUENCE [LARGE SCALE GENOMIC DNA]</scope>
    <source>
        <strain evidence="15 16">BCC8398</strain>
    </source>
</reference>
<dbReference type="CDD" id="cd03805">
    <property type="entry name" value="GT4_ALG2-like"/>
    <property type="match status" value="1"/>
</dbReference>
<feature type="domain" description="Glycosyltransferase subfamily 4-like N-terminal" evidence="14">
    <location>
        <begin position="23"/>
        <end position="242"/>
    </location>
</feature>
<comment type="catalytic activity">
    <reaction evidence="11 12">
        <text>an alpha-D-Man-(1-&gt;3)-beta-D-Man-(1-&gt;4)-beta-D-GlcNAc-(1-&gt;4)-alpha-D-GlcNAc-diphospho-di-trans,poly-cis-dolichol + GDP-alpha-D-mannose = an alpha-D-Man-(1-&gt;3)-[alpha-D-Man-(1-&gt;6)]-beta-D-Man-(1-&gt;4)-beta-D-GlcNAc-(1-&gt;4)-alpha-D-GlcNAc-diphospho-di-trans,poly-cis-dolichol + GDP + H(+)</text>
        <dbReference type="Rhea" id="RHEA:29519"/>
        <dbReference type="Rhea" id="RHEA-COMP:19513"/>
        <dbReference type="Rhea" id="RHEA-COMP:19515"/>
        <dbReference type="ChEBI" id="CHEBI:15378"/>
        <dbReference type="ChEBI" id="CHEBI:57527"/>
        <dbReference type="ChEBI" id="CHEBI:58189"/>
        <dbReference type="ChEBI" id="CHEBI:132510"/>
        <dbReference type="ChEBI" id="CHEBI:132511"/>
        <dbReference type="EC" id="2.4.1.257"/>
    </reaction>
    <physiologicalReaction direction="left-to-right" evidence="11 12">
        <dbReference type="Rhea" id="RHEA:29520"/>
    </physiologicalReaction>
</comment>
<evidence type="ECO:0000256" key="8">
    <source>
        <dbReference type="ARBA" id="ARBA00022989"/>
    </source>
</evidence>
<dbReference type="Pfam" id="PF13439">
    <property type="entry name" value="Glyco_transf_4"/>
    <property type="match status" value="1"/>
</dbReference>
<dbReference type="InterPro" id="IPR027054">
    <property type="entry name" value="ALG2"/>
</dbReference>
<evidence type="ECO:0000313" key="16">
    <source>
        <dbReference type="Proteomes" id="UP000092666"/>
    </source>
</evidence>
<evidence type="ECO:0000256" key="9">
    <source>
        <dbReference type="ARBA" id="ARBA00023136"/>
    </source>
</evidence>
<evidence type="ECO:0000256" key="12">
    <source>
        <dbReference type="RuleBase" id="RU367136"/>
    </source>
</evidence>
<evidence type="ECO:0000256" key="4">
    <source>
        <dbReference type="ARBA" id="ARBA00022676"/>
    </source>
</evidence>
<keyword evidence="9 12" id="KW-0472">Membrane</keyword>
<keyword evidence="8 12" id="KW-1133">Transmembrane helix</keyword>
<feature type="transmembrane region" description="Helical" evidence="12">
    <location>
        <begin position="513"/>
        <end position="535"/>
    </location>
</feature>
<reference evidence="16" key="2">
    <citation type="submission" date="2013-12" db="EMBL/GenBank/DDBJ databases">
        <title>Evolution of pathogenesis and genome organization in the Tremellales.</title>
        <authorList>
            <person name="Cuomo C."/>
            <person name="Litvintseva A."/>
            <person name="Heitman J."/>
            <person name="Chen Y."/>
            <person name="Sun S."/>
            <person name="Springer D."/>
            <person name="Dromer F."/>
            <person name="Young S."/>
            <person name="Zeng Q."/>
            <person name="Chapman S."/>
            <person name="Gujja S."/>
            <person name="Saif S."/>
            <person name="Birren B."/>
        </authorList>
    </citation>
    <scope>NUCLEOTIDE SEQUENCE [LARGE SCALE GENOMIC DNA]</scope>
    <source>
        <strain evidence="16">BCC8398</strain>
    </source>
</reference>
<accession>A0A1B9H2D1</accession>
<keyword evidence="7 12" id="KW-0256">Endoplasmic reticulum</keyword>
<evidence type="ECO:0000259" key="14">
    <source>
        <dbReference type="Pfam" id="PF13439"/>
    </source>
</evidence>
<dbReference type="PANTHER" id="PTHR45918">
    <property type="entry name" value="ALPHA-1,3/1,6-MANNOSYLTRANSFERASE ALG2"/>
    <property type="match status" value="1"/>
</dbReference>
<dbReference type="GO" id="GO:0005789">
    <property type="term" value="C:endoplasmic reticulum membrane"/>
    <property type="evidence" value="ECO:0007669"/>
    <property type="project" value="UniProtKB-SubCell"/>
</dbReference>
<dbReference type="AlphaFoldDB" id="A0A1B9H2D1"/>